<evidence type="ECO:0000259" key="2">
    <source>
        <dbReference type="Pfam" id="PF05360"/>
    </source>
</evidence>
<keyword evidence="1" id="KW-1133">Transmembrane helix</keyword>
<dbReference type="PANTHER" id="PTHR37290">
    <property type="entry name" value="INNER MEMBRANE PROTEIN YIAA-RELATED"/>
    <property type="match status" value="1"/>
</dbReference>
<proteinExistence type="predicted"/>
<sequence>MYPQKHRKRNTAAFTFLAYFTLGAGVLLFSIGLYNASTLELNEKGYYIACMLLVAVGAILTQKVVRDNEEDKAIIEEQEREFNLKVSKVEKETSSK</sequence>
<feature type="domain" description="YiaAB two helix" evidence="2">
    <location>
        <begin position="14"/>
        <end position="67"/>
    </location>
</feature>
<dbReference type="InterPro" id="IPR008024">
    <property type="entry name" value="YiaAB"/>
</dbReference>
<keyword evidence="1" id="KW-0812">Transmembrane</keyword>
<dbReference type="HOGENOM" id="CLU_172326_0_0_9"/>
<dbReference type="AlphaFoldDB" id="V6M9L7"/>
<dbReference type="eggNOG" id="COG4682">
    <property type="taxonomic scope" value="Bacteria"/>
</dbReference>
<evidence type="ECO:0000313" key="3">
    <source>
        <dbReference type="EMBL" id="EST54967.1"/>
    </source>
</evidence>
<dbReference type="EMBL" id="AYJU01000015">
    <property type="protein sequence ID" value="EST54967.1"/>
    <property type="molecule type" value="Genomic_DNA"/>
</dbReference>
<dbReference type="OrthoDB" id="3295178at2"/>
<reference evidence="3 4" key="1">
    <citation type="journal article" date="2014" name="Genome Announc.">
        <title>Draft Genome Sequence of Brevibacillus panacihumi Strain W25, a Halotolerant Hydrocarbon-Degrading Bacterium.</title>
        <authorList>
            <person name="Wang X."/>
            <person name="Jin D."/>
            <person name="Zhou L."/>
            <person name="Wu L."/>
            <person name="An W."/>
            <person name="Chen Y."/>
            <person name="Zhao L."/>
        </authorList>
    </citation>
    <scope>NUCLEOTIDE SEQUENCE [LARGE SCALE GENOMIC DNA]</scope>
    <source>
        <strain evidence="3 4">W25</strain>
    </source>
</reference>
<dbReference type="GO" id="GO:0006974">
    <property type="term" value="P:DNA damage response"/>
    <property type="evidence" value="ECO:0007669"/>
    <property type="project" value="TreeGrafter"/>
</dbReference>
<evidence type="ECO:0000256" key="1">
    <source>
        <dbReference type="SAM" id="Phobius"/>
    </source>
</evidence>
<accession>V6M9L7</accession>
<dbReference type="RefSeq" id="WP_023556111.1">
    <property type="nucleotide sequence ID" value="NZ_KI629782.1"/>
</dbReference>
<dbReference type="Pfam" id="PF05360">
    <property type="entry name" value="YiaAB"/>
    <property type="match status" value="1"/>
</dbReference>
<keyword evidence="4" id="KW-1185">Reference proteome</keyword>
<feature type="transmembrane region" description="Helical" evidence="1">
    <location>
        <begin position="46"/>
        <end position="65"/>
    </location>
</feature>
<dbReference type="PATRIC" id="fig|1408254.3.peg.2128"/>
<protein>
    <recommendedName>
        <fullName evidence="2">YiaAB two helix domain-containing protein</fullName>
    </recommendedName>
</protein>
<dbReference type="PANTHER" id="PTHR37290:SF1">
    <property type="entry name" value="INNER MEMBRANE PROTEIN YIAA"/>
    <property type="match status" value="1"/>
</dbReference>
<evidence type="ECO:0000313" key="4">
    <source>
        <dbReference type="Proteomes" id="UP000017973"/>
    </source>
</evidence>
<dbReference type="Proteomes" id="UP000017973">
    <property type="component" value="Unassembled WGS sequence"/>
</dbReference>
<dbReference type="STRING" id="1408254.T458_10740"/>
<comment type="caution">
    <text evidence="3">The sequence shown here is derived from an EMBL/GenBank/DDBJ whole genome shotgun (WGS) entry which is preliminary data.</text>
</comment>
<feature type="transmembrane region" description="Helical" evidence="1">
    <location>
        <begin position="12"/>
        <end position="34"/>
    </location>
</feature>
<organism evidence="3 4">
    <name type="scientific">Brevibacillus panacihumi W25</name>
    <dbReference type="NCBI Taxonomy" id="1408254"/>
    <lineage>
        <taxon>Bacteria</taxon>
        <taxon>Bacillati</taxon>
        <taxon>Bacillota</taxon>
        <taxon>Bacilli</taxon>
        <taxon>Bacillales</taxon>
        <taxon>Paenibacillaceae</taxon>
        <taxon>Brevibacillus</taxon>
    </lineage>
</organism>
<dbReference type="InterPro" id="IPR038972">
    <property type="entry name" value="YiaA-like"/>
</dbReference>
<dbReference type="GO" id="GO:0005886">
    <property type="term" value="C:plasma membrane"/>
    <property type="evidence" value="ECO:0007669"/>
    <property type="project" value="TreeGrafter"/>
</dbReference>
<name>V6M9L7_9BACL</name>
<keyword evidence="1" id="KW-0472">Membrane</keyword>
<gene>
    <name evidence="3" type="ORF">T458_10740</name>
</gene>